<evidence type="ECO:0000313" key="1">
    <source>
        <dbReference type="EMBL" id="QLG45669.1"/>
    </source>
</evidence>
<keyword evidence="2" id="KW-1185">Reference proteome</keyword>
<evidence type="ECO:0000313" key="2">
    <source>
        <dbReference type="Proteomes" id="UP000509302"/>
    </source>
</evidence>
<dbReference type="Proteomes" id="UP000509302">
    <property type="component" value="Chromosome"/>
</dbReference>
<dbReference type="Pfam" id="PF14595">
    <property type="entry name" value="Thioredoxin_9"/>
    <property type="match status" value="1"/>
</dbReference>
<dbReference type="InterPro" id="IPR036249">
    <property type="entry name" value="Thioredoxin-like_sf"/>
</dbReference>
<name>A0A7H9AQI3_9FLAO</name>
<protein>
    <submittedName>
        <fullName evidence="1">Thioredoxin family protein</fullName>
    </submittedName>
</protein>
<organism evidence="1 2">
    <name type="scientific">Costertonia aggregata</name>
    <dbReference type="NCBI Taxonomy" id="343403"/>
    <lineage>
        <taxon>Bacteria</taxon>
        <taxon>Pseudomonadati</taxon>
        <taxon>Bacteroidota</taxon>
        <taxon>Flavobacteriia</taxon>
        <taxon>Flavobacteriales</taxon>
        <taxon>Flavobacteriaceae</taxon>
        <taxon>Costertonia</taxon>
    </lineage>
</organism>
<reference evidence="1 2" key="1">
    <citation type="journal article" date="2006" name="Int. J. Syst. Evol. Microbiol.">
        <title>Costertonia aggregata gen. nov., sp. nov., a mesophilic marine bacterium of the family Flavobacteriaceae, isolated from a mature biofilm.</title>
        <authorList>
            <person name="Kwon K.K."/>
            <person name="Lee Y.K."/>
            <person name="Lee H.K."/>
        </authorList>
    </citation>
    <scope>NUCLEOTIDE SEQUENCE [LARGE SCALE GENOMIC DNA]</scope>
    <source>
        <strain evidence="1 2">KCCM 42265</strain>
    </source>
</reference>
<accession>A0A7H9AQI3</accession>
<sequence>MKIDVLDKMEKTVEGLIQEGLNKAISYSEYRDLVTKLAIEGKSTGPLQTDALTNYTQLNDKRMKRWDKTFKIDVDSAALIQKVTKKITWLILTESWCGDASPALPVMHKITEINPNIALRIVMRDENPELMNRFLTNGGMSIPKLIQLNSETNKVLGNWGPRSKTATAIVEAHKLEHGKILPEFKQELQLWYNKDKGQSILNDLLLILPLK</sequence>
<dbReference type="RefSeq" id="WP_179241956.1">
    <property type="nucleotide sequence ID" value="NZ_CP058595.1"/>
</dbReference>
<dbReference type="SUPFAM" id="SSF52833">
    <property type="entry name" value="Thioredoxin-like"/>
    <property type="match status" value="1"/>
</dbReference>
<dbReference type="Gene3D" id="3.40.30.10">
    <property type="entry name" value="Glutaredoxin"/>
    <property type="match status" value="1"/>
</dbReference>
<gene>
    <name evidence="1" type="ORF">HYG79_10025</name>
</gene>
<proteinExistence type="predicted"/>
<dbReference type="AlphaFoldDB" id="A0A7H9AQI3"/>
<dbReference type="KEGG" id="cagg:HYG79_10025"/>
<dbReference type="EMBL" id="CP058595">
    <property type="protein sequence ID" value="QLG45669.1"/>
    <property type="molecule type" value="Genomic_DNA"/>
</dbReference>